<evidence type="ECO:0000256" key="4">
    <source>
        <dbReference type="ARBA" id="ARBA00022729"/>
    </source>
</evidence>
<dbReference type="GO" id="GO:0030313">
    <property type="term" value="C:cell envelope"/>
    <property type="evidence" value="ECO:0007669"/>
    <property type="project" value="UniProtKB-SubCell"/>
</dbReference>
<dbReference type="Gene3D" id="3.90.76.10">
    <property type="entry name" value="Dipeptide-binding Protein, Domain 1"/>
    <property type="match status" value="1"/>
</dbReference>
<dbReference type="InterPro" id="IPR030678">
    <property type="entry name" value="Peptide/Ni-bd"/>
</dbReference>
<evidence type="ECO:0000256" key="1">
    <source>
        <dbReference type="ARBA" id="ARBA00004196"/>
    </source>
</evidence>
<evidence type="ECO:0000256" key="2">
    <source>
        <dbReference type="ARBA" id="ARBA00005695"/>
    </source>
</evidence>
<evidence type="ECO:0000259" key="6">
    <source>
        <dbReference type="Pfam" id="PF00496"/>
    </source>
</evidence>
<evidence type="ECO:0000313" key="8">
    <source>
        <dbReference type="Proteomes" id="UP000567246"/>
    </source>
</evidence>
<dbReference type="Proteomes" id="UP000567246">
    <property type="component" value="Unassembled WGS sequence"/>
</dbReference>
<dbReference type="Pfam" id="PF00496">
    <property type="entry name" value="SBP_bac_5"/>
    <property type="match status" value="1"/>
</dbReference>
<dbReference type="Gene3D" id="3.40.190.10">
    <property type="entry name" value="Periplasmic binding protein-like II"/>
    <property type="match status" value="1"/>
</dbReference>
<organism evidence="7 8">
    <name type="scientific">Micrococcus endophyticus</name>
    <dbReference type="NCBI Taxonomy" id="455343"/>
    <lineage>
        <taxon>Bacteria</taxon>
        <taxon>Bacillati</taxon>
        <taxon>Actinomycetota</taxon>
        <taxon>Actinomycetes</taxon>
        <taxon>Micrococcales</taxon>
        <taxon>Micrococcaceae</taxon>
        <taxon>Micrococcus</taxon>
    </lineage>
</organism>
<reference evidence="7 8" key="1">
    <citation type="submission" date="2020-08" db="EMBL/GenBank/DDBJ databases">
        <title>Sequencing the genomes of 1000 actinobacteria strains.</title>
        <authorList>
            <person name="Klenk H.-P."/>
        </authorList>
    </citation>
    <scope>NUCLEOTIDE SEQUENCE [LARGE SCALE GENOMIC DNA]</scope>
    <source>
        <strain evidence="7 8">DSM 17945</strain>
    </source>
</reference>
<dbReference type="PIRSF" id="PIRSF002741">
    <property type="entry name" value="MppA"/>
    <property type="match status" value="1"/>
</dbReference>
<proteinExistence type="inferred from homology"/>
<dbReference type="InterPro" id="IPR039424">
    <property type="entry name" value="SBP_5"/>
</dbReference>
<dbReference type="GO" id="GO:0015833">
    <property type="term" value="P:peptide transport"/>
    <property type="evidence" value="ECO:0007669"/>
    <property type="project" value="TreeGrafter"/>
</dbReference>
<dbReference type="InterPro" id="IPR006311">
    <property type="entry name" value="TAT_signal"/>
</dbReference>
<evidence type="ECO:0000313" key="7">
    <source>
        <dbReference type="EMBL" id="MBB5848448.1"/>
    </source>
</evidence>
<dbReference type="PANTHER" id="PTHR30290:SF10">
    <property type="entry name" value="PERIPLASMIC OLIGOPEPTIDE-BINDING PROTEIN-RELATED"/>
    <property type="match status" value="1"/>
</dbReference>
<dbReference type="Gene3D" id="3.10.105.10">
    <property type="entry name" value="Dipeptide-binding Protein, Domain 3"/>
    <property type="match status" value="1"/>
</dbReference>
<dbReference type="EMBL" id="JACHMW010000001">
    <property type="protein sequence ID" value="MBB5848448.1"/>
    <property type="molecule type" value="Genomic_DNA"/>
</dbReference>
<dbReference type="InterPro" id="IPR000914">
    <property type="entry name" value="SBP_5_dom"/>
</dbReference>
<keyword evidence="3" id="KW-0813">Transport</keyword>
<dbReference type="AlphaFoldDB" id="A0A7W9JIB9"/>
<dbReference type="PROSITE" id="PS51318">
    <property type="entry name" value="TAT"/>
    <property type="match status" value="1"/>
</dbReference>
<protein>
    <submittedName>
        <fullName evidence="7">Peptide/nickel transport system substrate-binding protein</fullName>
    </submittedName>
</protein>
<dbReference type="RefSeq" id="WP_184171575.1">
    <property type="nucleotide sequence ID" value="NZ_BAABAG010000001.1"/>
</dbReference>
<feature type="signal peptide" evidence="5">
    <location>
        <begin position="1"/>
        <end position="24"/>
    </location>
</feature>
<feature type="domain" description="Solute-binding protein family 5" evidence="6">
    <location>
        <begin position="90"/>
        <end position="477"/>
    </location>
</feature>
<keyword evidence="8" id="KW-1185">Reference proteome</keyword>
<feature type="chain" id="PRO_5039597682" evidence="5">
    <location>
        <begin position="25"/>
        <end position="558"/>
    </location>
</feature>
<dbReference type="SUPFAM" id="SSF53850">
    <property type="entry name" value="Periplasmic binding protein-like II"/>
    <property type="match status" value="1"/>
</dbReference>
<comment type="caution">
    <text evidence="7">The sequence shown here is derived from an EMBL/GenBank/DDBJ whole genome shotgun (WGS) entry which is preliminary data.</text>
</comment>
<dbReference type="PROSITE" id="PS51257">
    <property type="entry name" value="PROKAR_LIPOPROTEIN"/>
    <property type="match status" value="1"/>
</dbReference>
<keyword evidence="4 5" id="KW-0732">Signal</keyword>
<comment type="similarity">
    <text evidence="2">Belongs to the bacterial solute-binding protein 5 family.</text>
</comment>
<gene>
    <name evidence="7" type="ORF">HDA33_001012</name>
</gene>
<name>A0A7W9JIB9_9MICC</name>
<dbReference type="PANTHER" id="PTHR30290">
    <property type="entry name" value="PERIPLASMIC BINDING COMPONENT OF ABC TRANSPORTER"/>
    <property type="match status" value="1"/>
</dbReference>
<accession>A0A7W9JIB9</accession>
<evidence type="ECO:0000256" key="5">
    <source>
        <dbReference type="SAM" id="SignalP"/>
    </source>
</evidence>
<evidence type="ECO:0000256" key="3">
    <source>
        <dbReference type="ARBA" id="ARBA00022448"/>
    </source>
</evidence>
<comment type="subcellular location">
    <subcellularLocation>
        <location evidence="1">Cell envelope</location>
    </subcellularLocation>
</comment>
<dbReference type="GO" id="GO:1904680">
    <property type="term" value="F:peptide transmembrane transporter activity"/>
    <property type="evidence" value="ECO:0007669"/>
    <property type="project" value="TreeGrafter"/>
</dbReference>
<sequence>MQPSRRALLGAGLGALGLGLGGCAGTPTPAPSASGTAAATPSGPSRLLVVGAPGRPFTRDSARAWDSESFRIIRQVLETLLGVDPDTGAPTPRLAERHEVSADGRVHAFHLVPGLVFDDGEPCDADAVVANVRRWAQAPAPVEGSVPMPSSFVSAFGGHEGEEGSVYAGVEARGAHEVRLRLTSPLRHLAAALSSPAFAISSPASWERTVPVDGVETVTPAGTGPYRWATEAEVAELSRDQPDGADVAYLVPSASHRGEEPAVRPVVVHPWGRATTRLRELRRGTADVIDVVAPGQLRPLVEAGTQVLPRDPLAVLYVGMNLDHPRIRSQYLRQAIAYAVDRPRIAASDVFLEGTRLAHDLVPPALGVGDEEARRYDVNPAQARRLVELSGYDGEELEFLYPAGTARPSMPEPERVYAMVAQDLGAIGLHITPVPVPADHDYLRAVVSRPTRALHLMGRNGAYRDPHAFLEPFARSWRAETGYRNPRVIQDVDTAASEQDDEARRGLFRRVVRAMALDLPALPLVYPISALATGPRVASYPTSPQLDEPFARVHLTEG</sequence>
<dbReference type="GO" id="GO:0043190">
    <property type="term" value="C:ATP-binding cassette (ABC) transporter complex"/>
    <property type="evidence" value="ECO:0007669"/>
    <property type="project" value="InterPro"/>
</dbReference>
<dbReference type="GO" id="GO:0042597">
    <property type="term" value="C:periplasmic space"/>
    <property type="evidence" value="ECO:0007669"/>
    <property type="project" value="UniProtKB-ARBA"/>
</dbReference>